<dbReference type="EMBL" id="JAMQON010000004">
    <property type="protein sequence ID" value="MDS0260583.1"/>
    <property type="molecule type" value="Genomic_DNA"/>
</dbReference>
<reference evidence="8 9" key="1">
    <citation type="submission" date="2022-06" db="EMBL/GenBank/DDBJ databases">
        <title>Haloarcula sp. a new haloarchaeum isolate from saline soil.</title>
        <authorList>
            <person name="Strakova D."/>
            <person name="Galisteo C."/>
            <person name="Sanchez-Porro C."/>
            <person name="Ventosa A."/>
        </authorList>
    </citation>
    <scope>NUCLEOTIDE SEQUENCE [LARGE SCALE GENOMIC DNA]</scope>
    <source>
        <strain evidence="8 9">S1CR25-12</strain>
    </source>
</reference>
<feature type="transmembrane region" description="Helical" evidence="7">
    <location>
        <begin position="20"/>
        <end position="38"/>
    </location>
</feature>
<feature type="transmembrane region" description="Helical" evidence="7">
    <location>
        <begin position="409"/>
        <end position="430"/>
    </location>
</feature>
<dbReference type="Pfam" id="PF03773">
    <property type="entry name" value="ArsP_1"/>
    <property type="match status" value="1"/>
</dbReference>
<evidence type="ECO:0000256" key="3">
    <source>
        <dbReference type="ARBA" id="ARBA00022475"/>
    </source>
</evidence>
<keyword evidence="9" id="KW-1185">Reference proteome</keyword>
<dbReference type="PANTHER" id="PTHR42775:SF1">
    <property type="entry name" value="PERMEASE RV2963-RELATED"/>
    <property type="match status" value="1"/>
</dbReference>
<dbReference type="RefSeq" id="WP_310920311.1">
    <property type="nucleotide sequence ID" value="NZ_JAMQON010000004.1"/>
</dbReference>
<feature type="transmembrane region" description="Helical" evidence="7">
    <location>
        <begin position="121"/>
        <end position="139"/>
    </location>
</feature>
<evidence type="ECO:0000256" key="6">
    <source>
        <dbReference type="ARBA" id="ARBA00023136"/>
    </source>
</evidence>
<feature type="transmembrane region" description="Helical" evidence="7">
    <location>
        <begin position="259"/>
        <end position="281"/>
    </location>
</feature>
<evidence type="ECO:0000313" key="9">
    <source>
        <dbReference type="Proteomes" id="UP001259659"/>
    </source>
</evidence>
<keyword evidence="3" id="KW-1003">Cell membrane</keyword>
<evidence type="ECO:0000256" key="1">
    <source>
        <dbReference type="ARBA" id="ARBA00004651"/>
    </source>
</evidence>
<comment type="similarity">
    <text evidence="2">Belongs to the UPF0718 family.</text>
</comment>
<feature type="transmembrane region" description="Helical" evidence="7">
    <location>
        <begin position="288"/>
        <end position="308"/>
    </location>
</feature>
<feature type="transmembrane region" description="Helical" evidence="7">
    <location>
        <begin position="328"/>
        <end position="350"/>
    </location>
</feature>
<keyword evidence="5 7" id="KW-1133">Transmembrane helix</keyword>
<dbReference type="Proteomes" id="UP001259659">
    <property type="component" value="Unassembled WGS sequence"/>
</dbReference>
<name>A0ABU2FF63_9EURY</name>
<proteinExistence type="inferred from homology"/>
<comment type="caution">
    <text evidence="8">The sequence shown here is derived from an EMBL/GenBank/DDBJ whole genome shotgun (WGS) entry which is preliminary data.</text>
</comment>
<keyword evidence="4 7" id="KW-0812">Transmembrane</keyword>
<accession>A0ABU2FF63</accession>
<evidence type="ECO:0000256" key="2">
    <source>
        <dbReference type="ARBA" id="ARBA00006386"/>
    </source>
</evidence>
<evidence type="ECO:0000256" key="5">
    <source>
        <dbReference type="ARBA" id="ARBA00022989"/>
    </source>
</evidence>
<evidence type="ECO:0000256" key="7">
    <source>
        <dbReference type="SAM" id="Phobius"/>
    </source>
</evidence>
<organism evidence="8 9">
    <name type="scientific">Haloarcula saliterrae</name>
    <dbReference type="NCBI Taxonomy" id="2950534"/>
    <lineage>
        <taxon>Archaea</taxon>
        <taxon>Methanobacteriati</taxon>
        <taxon>Methanobacteriota</taxon>
        <taxon>Stenosarchaea group</taxon>
        <taxon>Halobacteria</taxon>
        <taxon>Halobacteriales</taxon>
        <taxon>Haloarculaceae</taxon>
        <taxon>Haloarcula</taxon>
    </lineage>
</organism>
<feature type="transmembrane region" description="Helical" evidence="7">
    <location>
        <begin position="371"/>
        <end position="389"/>
    </location>
</feature>
<dbReference type="InterPro" id="IPR005524">
    <property type="entry name" value="DUF318"/>
</dbReference>
<feature type="transmembrane region" description="Helical" evidence="7">
    <location>
        <begin position="87"/>
        <end position="115"/>
    </location>
</feature>
<dbReference type="InterPro" id="IPR053166">
    <property type="entry name" value="UPF0718_permease"/>
</dbReference>
<comment type="subcellular location">
    <subcellularLocation>
        <location evidence="1">Cell membrane</location>
        <topology evidence="1">Multi-pass membrane protein</topology>
    </subcellularLocation>
</comment>
<evidence type="ECO:0000313" key="8">
    <source>
        <dbReference type="EMBL" id="MDS0260583.1"/>
    </source>
</evidence>
<dbReference type="PANTHER" id="PTHR42775">
    <property type="entry name" value="PERMEASE RV2963-RELATED"/>
    <property type="match status" value="1"/>
</dbReference>
<gene>
    <name evidence="8" type="ORF">NDI56_14345</name>
</gene>
<keyword evidence="6 7" id="KW-0472">Membrane</keyword>
<sequence length="501" mass="53366">MVLEAFVRLVTLVGEMVWDTWWALVLGFALSGAVEAFVSEERMQRALGDDGWEQLGLAGVLGAASSSCSYSAVGTTKTLFKKGASGAASLGVFMFASTDLVVELGLVMFVLLGWQFVVGEYFGGIVAVLVLAAIFKYLVPEAWVETAREHARAADGITCGGCDAEMDPEADDALRVESETGVEHFCCGGCQRVYEARTDETVGWREHLASPEGWKSAARASMKDWEMLWDDIAVGFVVAGLAGALIPAAWWAALFPAEATVGGVVAATALAVGIGVVTFMCSVGNVPFALVLWTNGLPFGAVLSFIYADLLIPPLVNVYRRYYGARMAAVLTVSLTAAAFVAGIAAHYLVGLTIAPPTGTVGGTVPDSYTLALNAVFTPVFLAQAYLVYGREGLARRVDTVVGALTRALAVAVGLGAGALVLARAVWIWNGHFRRCSAPAREQLGGTVRRWFMALTALVVAASEAWRLTRERLDEEYLDDTDDGSGPLRWVLHRFRDGGGR</sequence>
<evidence type="ECO:0000256" key="4">
    <source>
        <dbReference type="ARBA" id="ARBA00022692"/>
    </source>
</evidence>
<feature type="transmembrane region" description="Helical" evidence="7">
    <location>
        <begin position="232"/>
        <end position="253"/>
    </location>
</feature>
<protein>
    <submittedName>
        <fullName evidence="8">Permease</fullName>
    </submittedName>
</protein>